<name>A0A0E9W7P7_ANGAN</name>
<accession>A0A0E9W7P7</accession>
<proteinExistence type="predicted"/>
<evidence type="ECO:0000313" key="1">
    <source>
        <dbReference type="EMBL" id="JAH86377.1"/>
    </source>
</evidence>
<dbReference type="EMBL" id="GBXM01022200">
    <property type="protein sequence ID" value="JAH86377.1"/>
    <property type="molecule type" value="Transcribed_RNA"/>
</dbReference>
<organism evidence="1">
    <name type="scientific">Anguilla anguilla</name>
    <name type="common">European freshwater eel</name>
    <name type="synonym">Muraena anguilla</name>
    <dbReference type="NCBI Taxonomy" id="7936"/>
    <lineage>
        <taxon>Eukaryota</taxon>
        <taxon>Metazoa</taxon>
        <taxon>Chordata</taxon>
        <taxon>Craniata</taxon>
        <taxon>Vertebrata</taxon>
        <taxon>Euteleostomi</taxon>
        <taxon>Actinopterygii</taxon>
        <taxon>Neopterygii</taxon>
        <taxon>Teleostei</taxon>
        <taxon>Anguilliformes</taxon>
        <taxon>Anguillidae</taxon>
        <taxon>Anguilla</taxon>
    </lineage>
</organism>
<dbReference type="AlphaFoldDB" id="A0A0E9W7P7"/>
<protein>
    <submittedName>
        <fullName evidence="1">Uncharacterized protein</fullName>
    </submittedName>
</protein>
<sequence length="39" mass="4546">MVGLRMRFCFSSPSLLTSSYLHFTSEIFERELAPMSFVK</sequence>
<reference evidence="1" key="1">
    <citation type="submission" date="2014-11" db="EMBL/GenBank/DDBJ databases">
        <authorList>
            <person name="Amaro Gonzalez C."/>
        </authorList>
    </citation>
    <scope>NUCLEOTIDE SEQUENCE</scope>
</reference>
<reference evidence="1" key="2">
    <citation type="journal article" date="2015" name="Fish Shellfish Immunol.">
        <title>Early steps in the European eel (Anguilla anguilla)-Vibrio vulnificus interaction in the gills: Role of the RtxA13 toxin.</title>
        <authorList>
            <person name="Callol A."/>
            <person name="Pajuelo D."/>
            <person name="Ebbesson L."/>
            <person name="Teles M."/>
            <person name="MacKenzie S."/>
            <person name="Amaro C."/>
        </authorList>
    </citation>
    <scope>NUCLEOTIDE SEQUENCE</scope>
</reference>